<evidence type="ECO:0000256" key="6">
    <source>
        <dbReference type="ARBA" id="ARBA00047334"/>
    </source>
</evidence>
<evidence type="ECO:0000256" key="3">
    <source>
        <dbReference type="ARBA" id="ARBA00022723"/>
    </source>
</evidence>
<dbReference type="NCBIfam" id="TIGR00693">
    <property type="entry name" value="thiE"/>
    <property type="match status" value="1"/>
</dbReference>
<dbReference type="InterPro" id="IPR013785">
    <property type="entry name" value="Aldolase_TIM"/>
</dbReference>
<keyword evidence="14" id="KW-1185">Reference proteome</keyword>
<name>A0ABT4HVI6_9BACL</name>
<comment type="catalytic activity">
    <reaction evidence="7 9 10">
        <text>2-(2-carboxy-4-methylthiazol-5-yl)ethyl phosphate + 4-amino-2-methyl-5-(diphosphooxymethyl)pyrimidine + 2 H(+) = thiamine phosphate + CO2 + diphosphate</text>
        <dbReference type="Rhea" id="RHEA:47848"/>
        <dbReference type="ChEBI" id="CHEBI:15378"/>
        <dbReference type="ChEBI" id="CHEBI:16526"/>
        <dbReference type="ChEBI" id="CHEBI:33019"/>
        <dbReference type="ChEBI" id="CHEBI:37575"/>
        <dbReference type="ChEBI" id="CHEBI:57841"/>
        <dbReference type="ChEBI" id="CHEBI:62890"/>
        <dbReference type="EC" id="2.5.1.3"/>
    </reaction>
</comment>
<comment type="catalytic activity">
    <reaction evidence="8 9 10">
        <text>2-[(2R,5Z)-2-carboxy-4-methylthiazol-5(2H)-ylidene]ethyl phosphate + 4-amino-2-methyl-5-(diphosphooxymethyl)pyrimidine + 2 H(+) = thiamine phosphate + CO2 + diphosphate</text>
        <dbReference type="Rhea" id="RHEA:47844"/>
        <dbReference type="ChEBI" id="CHEBI:15378"/>
        <dbReference type="ChEBI" id="CHEBI:16526"/>
        <dbReference type="ChEBI" id="CHEBI:33019"/>
        <dbReference type="ChEBI" id="CHEBI:37575"/>
        <dbReference type="ChEBI" id="CHEBI:57841"/>
        <dbReference type="ChEBI" id="CHEBI:62899"/>
        <dbReference type="EC" id="2.5.1.3"/>
    </reaction>
</comment>
<keyword evidence="5 9" id="KW-0784">Thiamine biosynthesis</keyword>
<sequence length="227" mass="24504">MKLARLAHLSQKWSIYLVIGSQDCGHSVENMFRILTEALQAGVGCVQWREKGAGSISDAIQREKIAIRMKELCHTYDAIFLINDDVSLACKVQADGVHVGHEDMPFAQVKQLVPTEMIIGISAGNIEEARIALTYGADYLGVGPMYASKSKTDAGDPIGPNGLSAIRKFVGGCPIVAIGGINPEHVSCLRKNGADAIAVISAITQAPDTKKAVQDFIFHFHKNHSYT</sequence>
<reference evidence="13" key="1">
    <citation type="submission" date="2022-09" db="EMBL/GenBank/DDBJ databases">
        <title>Genome analysis and characterization of larvicidal activity of Brevibacillus strains.</title>
        <authorList>
            <person name="Patrusheva E.V."/>
            <person name="Izotova A.O."/>
            <person name="Toshchakov S.V."/>
            <person name="Sineoky S.P."/>
        </authorList>
    </citation>
    <scope>NUCLEOTIDE SEQUENCE</scope>
    <source>
        <strain evidence="13">VKPM_B-13244</strain>
    </source>
</reference>
<proteinExistence type="inferred from homology"/>
<comment type="pathway">
    <text evidence="1 9 11">Cofactor biosynthesis; thiamine diphosphate biosynthesis; thiamine phosphate from 4-amino-2-methyl-5-diphosphomethylpyrimidine and 4-methyl-5-(2-phosphoethyl)-thiazole: step 1/1.</text>
</comment>
<dbReference type="Gene3D" id="3.20.20.70">
    <property type="entry name" value="Aldolase class I"/>
    <property type="match status" value="1"/>
</dbReference>
<feature type="binding site" evidence="9">
    <location>
        <begin position="200"/>
        <end position="201"/>
    </location>
    <ligand>
        <name>2-[(2R,5Z)-2-carboxy-4-methylthiazol-5(2H)-ylidene]ethyl phosphate</name>
        <dbReference type="ChEBI" id="CHEBI:62899"/>
    </ligand>
</feature>
<dbReference type="CDD" id="cd00564">
    <property type="entry name" value="TMP_TenI"/>
    <property type="match status" value="1"/>
</dbReference>
<feature type="domain" description="Thiamine phosphate synthase/TenI" evidence="12">
    <location>
        <begin position="15"/>
        <end position="203"/>
    </location>
</feature>
<evidence type="ECO:0000313" key="14">
    <source>
        <dbReference type="Proteomes" id="UP001067708"/>
    </source>
</evidence>
<evidence type="ECO:0000313" key="13">
    <source>
        <dbReference type="EMBL" id="MCZ0830809.1"/>
    </source>
</evidence>
<dbReference type="Proteomes" id="UP001067708">
    <property type="component" value="Unassembled WGS sequence"/>
</dbReference>
<dbReference type="GO" id="GO:0004789">
    <property type="term" value="F:thiamine-phosphate diphosphorylase activity"/>
    <property type="evidence" value="ECO:0007669"/>
    <property type="project" value="UniProtKB-EC"/>
</dbReference>
<feature type="binding site" evidence="9">
    <location>
        <position position="83"/>
    </location>
    <ligand>
        <name>4-amino-2-methyl-5-(diphosphooxymethyl)pyrimidine</name>
        <dbReference type="ChEBI" id="CHEBI:57841"/>
    </ligand>
</feature>
<accession>A0ABT4HVI6</accession>
<keyword evidence="4 9" id="KW-0460">Magnesium</keyword>
<dbReference type="HAMAP" id="MF_00097">
    <property type="entry name" value="TMP_synthase"/>
    <property type="match status" value="1"/>
</dbReference>
<evidence type="ECO:0000259" key="12">
    <source>
        <dbReference type="Pfam" id="PF02581"/>
    </source>
</evidence>
<dbReference type="PANTHER" id="PTHR20857:SF15">
    <property type="entry name" value="THIAMINE-PHOSPHATE SYNTHASE"/>
    <property type="match status" value="1"/>
</dbReference>
<evidence type="ECO:0000256" key="9">
    <source>
        <dbReference type="HAMAP-Rule" id="MF_00097"/>
    </source>
</evidence>
<evidence type="ECO:0000256" key="11">
    <source>
        <dbReference type="RuleBase" id="RU004253"/>
    </source>
</evidence>
<evidence type="ECO:0000256" key="2">
    <source>
        <dbReference type="ARBA" id="ARBA00022679"/>
    </source>
</evidence>
<dbReference type="EMBL" id="JAPTNG010000005">
    <property type="protein sequence ID" value="MCZ0830809.1"/>
    <property type="molecule type" value="Genomic_DNA"/>
</dbReference>
<feature type="binding site" evidence="9">
    <location>
        <begin position="148"/>
        <end position="150"/>
    </location>
    <ligand>
        <name>2-[(2R,5Z)-2-carboxy-4-methylthiazol-5(2H)-ylidene]ethyl phosphate</name>
        <dbReference type="ChEBI" id="CHEBI:62899"/>
    </ligand>
</feature>
<feature type="binding site" evidence="9">
    <location>
        <position position="84"/>
    </location>
    <ligand>
        <name>Mg(2+)</name>
        <dbReference type="ChEBI" id="CHEBI:18420"/>
    </ligand>
</feature>
<gene>
    <name evidence="9 13" type="primary">thiE</name>
    <name evidence="13" type="ORF">O0535_08425</name>
</gene>
<feature type="binding site" evidence="9">
    <location>
        <position position="180"/>
    </location>
    <ligand>
        <name>2-[(2R,5Z)-2-carboxy-4-methylthiazol-5(2H)-ylidene]ethyl phosphate</name>
        <dbReference type="ChEBI" id="CHEBI:62899"/>
    </ligand>
</feature>
<feature type="binding site" evidence="9">
    <location>
        <position position="122"/>
    </location>
    <ligand>
        <name>4-amino-2-methyl-5-(diphosphooxymethyl)pyrimidine</name>
        <dbReference type="ChEBI" id="CHEBI:57841"/>
    </ligand>
</feature>
<evidence type="ECO:0000256" key="1">
    <source>
        <dbReference type="ARBA" id="ARBA00005165"/>
    </source>
</evidence>
<evidence type="ECO:0000256" key="5">
    <source>
        <dbReference type="ARBA" id="ARBA00022977"/>
    </source>
</evidence>
<feature type="binding site" evidence="9">
    <location>
        <position position="151"/>
    </location>
    <ligand>
        <name>4-amino-2-methyl-5-(diphosphooxymethyl)pyrimidine</name>
        <dbReference type="ChEBI" id="CHEBI:57841"/>
    </ligand>
</feature>
<dbReference type="InterPro" id="IPR022998">
    <property type="entry name" value="ThiamineP_synth_TenI"/>
</dbReference>
<comment type="caution">
    <text evidence="13">The sequence shown here is derived from an EMBL/GenBank/DDBJ whole genome shotgun (WGS) entry which is preliminary data.</text>
</comment>
<evidence type="ECO:0000256" key="7">
    <source>
        <dbReference type="ARBA" id="ARBA00047851"/>
    </source>
</evidence>
<comment type="cofactor">
    <cofactor evidence="9">
        <name>Mg(2+)</name>
        <dbReference type="ChEBI" id="CHEBI:18420"/>
    </cofactor>
    <text evidence="9">Binds 1 Mg(2+) ion per subunit.</text>
</comment>
<comment type="similarity">
    <text evidence="9 10">Belongs to the thiamine-phosphate synthase family.</text>
</comment>
<evidence type="ECO:0000256" key="8">
    <source>
        <dbReference type="ARBA" id="ARBA00047883"/>
    </source>
</evidence>
<dbReference type="InterPro" id="IPR034291">
    <property type="entry name" value="TMP_synthase"/>
</dbReference>
<protein>
    <recommendedName>
        <fullName evidence="9">Thiamine-phosphate synthase</fullName>
        <shortName evidence="9">TP synthase</shortName>
        <shortName evidence="9">TPS</shortName>
        <ecNumber evidence="9">2.5.1.3</ecNumber>
    </recommendedName>
    <alternativeName>
        <fullName evidence="9">Thiamine-phosphate pyrophosphorylase</fullName>
        <shortName evidence="9">TMP pyrophosphorylase</shortName>
        <shortName evidence="9">TMP-PPase</shortName>
    </alternativeName>
</protein>
<dbReference type="RefSeq" id="WP_258417123.1">
    <property type="nucleotide sequence ID" value="NZ_JAPTNG010000005.1"/>
</dbReference>
<evidence type="ECO:0000256" key="4">
    <source>
        <dbReference type="ARBA" id="ARBA00022842"/>
    </source>
</evidence>
<comment type="catalytic activity">
    <reaction evidence="6 9 10">
        <text>4-methyl-5-(2-phosphooxyethyl)-thiazole + 4-amino-2-methyl-5-(diphosphooxymethyl)pyrimidine + H(+) = thiamine phosphate + diphosphate</text>
        <dbReference type="Rhea" id="RHEA:22328"/>
        <dbReference type="ChEBI" id="CHEBI:15378"/>
        <dbReference type="ChEBI" id="CHEBI:33019"/>
        <dbReference type="ChEBI" id="CHEBI:37575"/>
        <dbReference type="ChEBI" id="CHEBI:57841"/>
        <dbReference type="ChEBI" id="CHEBI:58296"/>
        <dbReference type="EC" id="2.5.1.3"/>
    </reaction>
</comment>
<feature type="binding site" evidence="9">
    <location>
        <begin position="47"/>
        <end position="51"/>
    </location>
    <ligand>
        <name>4-amino-2-methyl-5-(diphosphooxymethyl)pyrimidine</name>
        <dbReference type="ChEBI" id="CHEBI:57841"/>
    </ligand>
</feature>
<dbReference type="PANTHER" id="PTHR20857">
    <property type="entry name" value="THIAMINE-PHOSPHATE PYROPHOSPHORYLASE"/>
    <property type="match status" value="1"/>
</dbReference>
<feature type="binding site" evidence="9">
    <location>
        <position position="103"/>
    </location>
    <ligand>
        <name>Mg(2+)</name>
        <dbReference type="ChEBI" id="CHEBI:18420"/>
    </ligand>
</feature>
<keyword evidence="2 9" id="KW-0808">Transferase</keyword>
<dbReference type="SUPFAM" id="SSF51391">
    <property type="entry name" value="Thiamin phosphate synthase"/>
    <property type="match status" value="1"/>
</dbReference>
<dbReference type="InterPro" id="IPR036206">
    <property type="entry name" value="ThiamineP_synth_sf"/>
</dbReference>
<evidence type="ECO:0000256" key="10">
    <source>
        <dbReference type="RuleBase" id="RU003826"/>
    </source>
</evidence>
<comment type="function">
    <text evidence="9">Condenses 4-methyl-5-(beta-hydroxyethyl)thiazole monophosphate (THZ-P) and 2-methyl-4-amino-5-hydroxymethyl pyrimidine pyrophosphate (HMP-PP) to form thiamine monophosphate (TMP).</text>
</comment>
<dbReference type="Pfam" id="PF02581">
    <property type="entry name" value="TMP-TENI"/>
    <property type="match status" value="1"/>
</dbReference>
<dbReference type="EC" id="2.5.1.3" evidence="9"/>
<keyword evidence="3 9" id="KW-0479">Metal-binding</keyword>
<organism evidence="13 14">
    <name type="scientific">Brevibacillus halotolerans</name>
    <dbReference type="NCBI Taxonomy" id="1507437"/>
    <lineage>
        <taxon>Bacteria</taxon>
        <taxon>Bacillati</taxon>
        <taxon>Bacillota</taxon>
        <taxon>Bacilli</taxon>
        <taxon>Bacillales</taxon>
        <taxon>Paenibacillaceae</taxon>
        <taxon>Brevibacillus</taxon>
    </lineage>
</organism>